<protein>
    <submittedName>
        <fullName evidence="2">Polysaccharide deacetylase family protein</fullName>
    </submittedName>
</protein>
<evidence type="ECO:0000259" key="1">
    <source>
        <dbReference type="Pfam" id="PF23019"/>
    </source>
</evidence>
<dbReference type="InterPro" id="IPR054297">
    <property type="entry name" value="DUF7033"/>
</dbReference>
<gene>
    <name evidence="2" type="ORF">IEG06_13535</name>
</gene>
<keyword evidence="3" id="KW-1185">Reference proteome</keyword>
<sequence>MLLIYTHKITPRVKYVFKQICTRILGVPVSFTTVIEEFIAHDSLKMSYTRQPLSNEIFVRSNELLFEQGLSDIDITVLPWEDTKCFFPTGDKSAVPFDIFAASFYLISRYEEYLPHLKDEFGRYTAEESLAYKNNFLDQPVVDIWAYKFKAILQATYPDFSFPEQKYTVIPVIDVPMAYEYKLKGIMRTVGGTFKDFFTFKFRRLYERYSVLTGFKRDPLDNYKYIINKQKASKYKFVFFFLLGDFSTYDKNINPQKQKFISLIKHIADYCKIGIKTSFFALTNLDLLKEEKTRMEGIINNAIVGSRHSFSKVNLPESYRNLVELEIPEDYTMGYVNHLGFRAGTCTPFLFYDVDFEVQTPLKIVPYQALDFAFLKYHSLLDKQQSLKRLIKSIKNVNGTFVPVFHNYTFNKQERWKHFKTLFNIILDVKKK</sequence>
<dbReference type="EMBL" id="JACXXH010000008">
    <property type="protein sequence ID" value="MBD3864474.1"/>
    <property type="molecule type" value="Genomic_DNA"/>
</dbReference>
<dbReference type="Proteomes" id="UP000627521">
    <property type="component" value="Unassembled WGS sequence"/>
</dbReference>
<evidence type="ECO:0000313" key="3">
    <source>
        <dbReference type="Proteomes" id="UP000627521"/>
    </source>
</evidence>
<evidence type="ECO:0000313" key="2">
    <source>
        <dbReference type="EMBL" id="MBD3864474.1"/>
    </source>
</evidence>
<comment type="caution">
    <text evidence="2">The sequence shown here is derived from an EMBL/GenBank/DDBJ whole genome shotgun (WGS) entry which is preliminary data.</text>
</comment>
<dbReference type="CDD" id="cd10931">
    <property type="entry name" value="CE4_u7"/>
    <property type="match status" value="1"/>
</dbReference>
<dbReference type="RefSeq" id="WP_191100501.1">
    <property type="nucleotide sequence ID" value="NZ_JACXXF010000008.1"/>
</dbReference>
<accession>A0ABR8LZC7</accession>
<reference evidence="2 3" key="1">
    <citation type="submission" date="2020-09" db="EMBL/GenBank/DDBJ databases">
        <title>Bacillus nautilus sp. nov., Chryseoglobus crepusculi sp. nov, and Psychrobacter noctis sp. nov., isolated from deep-sea sponges from the equatorial Atlantic.</title>
        <authorList>
            <person name="Stennett H.L."/>
            <person name="Williams S.E."/>
        </authorList>
    </citation>
    <scope>NUCLEOTIDE SEQUENCE [LARGE SCALE GENOMIC DNA]</scope>
    <source>
        <strain evidence="2 3">28M-24</strain>
    </source>
</reference>
<feature type="domain" description="DUF7033" evidence="1">
    <location>
        <begin position="95"/>
        <end position="183"/>
    </location>
</feature>
<proteinExistence type="predicted"/>
<name>A0ABR8LZC7_9FLAO</name>
<dbReference type="Pfam" id="PF23019">
    <property type="entry name" value="DUF7033"/>
    <property type="match status" value="1"/>
</dbReference>
<organism evidence="2 3">
    <name type="scientific">Olleya marilimosa</name>
    <dbReference type="NCBI Taxonomy" id="272164"/>
    <lineage>
        <taxon>Bacteria</taxon>
        <taxon>Pseudomonadati</taxon>
        <taxon>Bacteroidota</taxon>
        <taxon>Flavobacteriia</taxon>
        <taxon>Flavobacteriales</taxon>
        <taxon>Flavobacteriaceae</taxon>
    </lineage>
</organism>